<keyword evidence="4" id="KW-1185">Reference proteome</keyword>
<evidence type="ECO:0000259" key="1">
    <source>
        <dbReference type="Pfam" id="PF03372"/>
    </source>
</evidence>
<dbReference type="CDD" id="cd10283">
    <property type="entry name" value="MnuA_DNase1-like"/>
    <property type="match status" value="1"/>
</dbReference>
<accession>A0A1H6AHJ6</accession>
<dbReference type="EMBL" id="FNVN01000003">
    <property type="protein sequence ID" value="SEG48168.1"/>
    <property type="molecule type" value="Genomic_DNA"/>
</dbReference>
<evidence type="ECO:0000313" key="2">
    <source>
        <dbReference type="EMBL" id="QCC47596.1"/>
    </source>
</evidence>
<dbReference type="EMBL" id="CP031311">
    <property type="protein sequence ID" value="QCC47596.1"/>
    <property type="molecule type" value="Genomic_DNA"/>
</dbReference>
<dbReference type="Gene3D" id="3.60.10.10">
    <property type="entry name" value="Endonuclease/exonuclease/phosphatase"/>
    <property type="match status" value="1"/>
</dbReference>
<dbReference type="OrthoDB" id="3327at2157"/>
<dbReference type="GO" id="GO:0004527">
    <property type="term" value="F:exonuclease activity"/>
    <property type="evidence" value="ECO:0007669"/>
    <property type="project" value="UniProtKB-KW"/>
</dbReference>
<feature type="domain" description="Endonuclease/exonuclease/phosphatase" evidence="1">
    <location>
        <begin position="39"/>
        <end position="261"/>
    </location>
</feature>
<sequence length="324" mass="36752">MASVTDAPPPAIQRDEETLSSALDEAIPPRIYDRNLLIATWNVRAFGGLTRKWVADADDSPTRDLQSIRVIGEIIRRFDVVALQEVRGDLEALRETLAFLGSDWGLILTDVTRGAPGNDERLGFLFDQRKVQIGGLAAELVVPREELDDIGPDALQRQFARTPYAVSFRCGDESFVLVTLHVLYGDSATERTGELRAIAAWLDRWARDSDAWDHNLIALGDFNIDRMGDERYDAFTSTGLHVPADLHRVPRTLFSDPEDPNKQKFYDQIAWFTEADSRPALSLAHERSGYFDFRDVALPRRDLSDFQLSWRISDHYPLWSEFSL</sequence>
<dbReference type="GeneID" id="39858013"/>
<dbReference type="InterPro" id="IPR036691">
    <property type="entry name" value="Endo/exonu/phosph_ase_sf"/>
</dbReference>
<gene>
    <name evidence="2" type="ORF">DV707_07955</name>
    <name evidence="3" type="ORF">SAMN04488133_2333</name>
</gene>
<keyword evidence="3" id="KW-0540">Nuclease</keyword>
<dbReference type="AlphaFoldDB" id="A0A1H6AHJ6"/>
<evidence type="ECO:0000313" key="3">
    <source>
        <dbReference type="EMBL" id="SEG48168.1"/>
    </source>
</evidence>
<dbReference type="KEGG" id="hlm:DV707_07955"/>
<dbReference type="RefSeq" id="WP_103992041.1">
    <property type="nucleotide sequence ID" value="NZ_CP031311.1"/>
</dbReference>
<evidence type="ECO:0000313" key="4">
    <source>
        <dbReference type="Proteomes" id="UP000236740"/>
    </source>
</evidence>
<keyword evidence="3" id="KW-0269">Exonuclease</keyword>
<dbReference type="Pfam" id="PF03372">
    <property type="entry name" value="Exo_endo_phos"/>
    <property type="match status" value="1"/>
</dbReference>
<proteinExistence type="predicted"/>
<dbReference type="Proteomes" id="UP000236740">
    <property type="component" value="Unassembled WGS sequence"/>
</dbReference>
<keyword evidence="3" id="KW-0255">Endonuclease</keyword>
<dbReference type="Proteomes" id="UP000296733">
    <property type="component" value="Chromosome"/>
</dbReference>
<organism evidence="3 4">
    <name type="scientific">Halobellus limi</name>
    <dbReference type="NCBI Taxonomy" id="699433"/>
    <lineage>
        <taxon>Archaea</taxon>
        <taxon>Methanobacteriati</taxon>
        <taxon>Methanobacteriota</taxon>
        <taxon>Stenosarchaea group</taxon>
        <taxon>Halobacteria</taxon>
        <taxon>Halobacteriales</taxon>
        <taxon>Haloferacaceae</taxon>
        <taxon>Halobellus</taxon>
    </lineage>
</organism>
<dbReference type="SUPFAM" id="SSF56219">
    <property type="entry name" value="DNase I-like"/>
    <property type="match status" value="1"/>
</dbReference>
<dbReference type="GO" id="GO:0004519">
    <property type="term" value="F:endonuclease activity"/>
    <property type="evidence" value="ECO:0007669"/>
    <property type="project" value="UniProtKB-KW"/>
</dbReference>
<reference evidence="2 5" key="2">
    <citation type="journal article" date="2019" name="Nat. Commun.">
        <title>A new type of DNA phosphorothioation-based antiviral system in archaea.</title>
        <authorList>
            <person name="Xiong L."/>
            <person name="Liu S."/>
            <person name="Chen S."/>
            <person name="Xiao Y."/>
            <person name="Zhu B."/>
            <person name="Gao Y."/>
            <person name="Zhang Y."/>
            <person name="Chen B."/>
            <person name="Luo J."/>
            <person name="Deng Z."/>
            <person name="Chen X."/>
            <person name="Wang L."/>
            <person name="Chen S."/>
        </authorList>
    </citation>
    <scope>NUCLEOTIDE SEQUENCE [LARGE SCALE GENOMIC DNA]</scope>
    <source>
        <strain evidence="2 5">CGMCC 1.10331</strain>
    </source>
</reference>
<dbReference type="InterPro" id="IPR005135">
    <property type="entry name" value="Endo/exonuclease/phosphatase"/>
</dbReference>
<evidence type="ECO:0000313" key="5">
    <source>
        <dbReference type="Proteomes" id="UP000296733"/>
    </source>
</evidence>
<protein>
    <submittedName>
        <fullName evidence="2 3">Endonuclease</fullName>
    </submittedName>
</protein>
<reference evidence="3 4" key="1">
    <citation type="submission" date="2016-10" db="EMBL/GenBank/DDBJ databases">
        <authorList>
            <person name="de Groot N.N."/>
        </authorList>
    </citation>
    <scope>NUCLEOTIDE SEQUENCE [LARGE SCALE GENOMIC DNA]</scope>
    <source>
        <strain evidence="3 4">CGMCC 1.10331</strain>
    </source>
</reference>
<name>A0A1H6AHJ6_9EURY</name>
<keyword evidence="3" id="KW-0378">Hydrolase</keyword>